<organism evidence="3 4">
    <name type="scientific">Candidatus Eisenbergiella intestinigallinarum</name>
    <dbReference type="NCBI Taxonomy" id="2838549"/>
    <lineage>
        <taxon>Bacteria</taxon>
        <taxon>Bacillati</taxon>
        <taxon>Bacillota</taxon>
        <taxon>Clostridia</taxon>
        <taxon>Lachnospirales</taxon>
        <taxon>Lachnospiraceae</taxon>
        <taxon>Eisenbergiella</taxon>
    </lineage>
</organism>
<dbReference type="AlphaFoldDB" id="A0A9D2QLP1"/>
<name>A0A9D2QLP1_9FIRM</name>
<proteinExistence type="predicted"/>
<comment type="caution">
    <text evidence="3">The sequence shown here is derived from an EMBL/GenBank/DDBJ whole genome shotgun (WGS) entry which is preliminary data.</text>
</comment>
<feature type="region of interest" description="Disordered" evidence="2">
    <location>
        <begin position="103"/>
        <end position="164"/>
    </location>
</feature>
<keyword evidence="1" id="KW-0533">Nickel</keyword>
<protein>
    <submittedName>
        <fullName evidence="3">LarC family nickel insertion protein</fullName>
    </submittedName>
</protein>
<feature type="compositionally biased region" description="Basic and acidic residues" evidence="2">
    <location>
        <begin position="105"/>
        <end position="164"/>
    </location>
</feature>
<dbReference type="Proteomes" id="UP000823922">
    <property type="component" value="Unassembled WGS sequence"/>
</dbReference>
<dbReference type="Pfam" id="PF01969">
    <property type="entry name" value="Ni_insertion"/>
    <property type="match status" value="1"/>
</dbReference>
<evidence type="ECO:0000256" key="1">
    <source>
        <dbReference type="ARBA" id="ARBA00022596"/>
    </source>
</evidence>
<gene>
    <name evidence="3" type="ORF">H9926_10190</name>
</gene>
<evidence type="ECO:0000313" key="4">
    <source>
        <dbReference type="Proteomes" id="UP000823922"/>
    </source>
</evidence>
<sequence length="179" mass="20017">MGKCLYLECMTGISGDMTAAALLDLGAGREALERALRSLPVDGFSVAVNRVKKSGLDVCDFDVRLDAAHENHDHDMEYLFGGHLPESGHSHGTDVQAEAIAAHVHSHEHEGGHSHEHDHNHEHDHEHDHNHEHGHDHSHDHSHDHNHGHDHDHGHIHDHSHPHEHRGMKEILEIISQAD</sequence>
<evidence type="ECO:0000313" key="3">
    <source>
        <dbReference type="EMBL" id="HJC88372.1"/>
    </source>
</evidence>
<dbReference type="EMBL" id="DWVS01000258">
    <property type="protein sequence ID" value="HJC88372.1"/>
    <property type="molecule type" value="Genomic_DNA"/>
</dbReference>
<evidence type="ECO:0000256" key="2">
    <source>
        <dbReference type="SAM" id="MobiDB-lite"/>
    </source>
</evidence>
<feature type="non-terminal residue" evidence="3">
    <location>
        <position position="179"/>
    </location>
</feature>
<reference evidence="3" key="1">
    <citation type="journal article" date="2021" name="PeerJ">
        <title>Extensive microbial diversity within the chicken gut microbiome revealed by metagenomics and culture.</title>
        <authorList>
            <person name="Gilroy R."/>
            <person name="Ravi A."/>
            <person name="Getino M."/>
            <person name="Pursley I."/>
            <person name="Horton D.L."/>
            <person name="Alikhan N.F."/>
            <person name="Baker D."/>
            <person name="Gharbi K."/>
            <person name="Hall N."/>
            <person name="Watson M."/>
            <person name="Adriaenssens E.M."/>
            <person name="Foster-Nyarko E."/>
            <person name="Jarju S."/>
            <person name="Secka A."/>
            <person name="Antonio M."/>
            <person name="Oren A."/>
            <person name="Chaudhuri R.R."/>
            <person name="La Ragione R."/>
            <person name="Hildebrand F."/>
            <person name="Pallen M.J."/>
        </authorList>
    </citation>
    <scope>NUCLEOTIDE SEQUENCE</scope>
    <source>
        <strain evidence="3">ChiBcec1-1630</strain>
    </source>
</reference>
<dbReference type="PANTHER" id="PTHR36566">
    <property type="entry name" value="NICKEL INSERTION PROTEIN-RELATED"/>
    <property type="match status" value="1"/>
</dbReference>
<accession>A0A9D2QLP1</accession>
<dbReference type="InterPro" id="IPR002822">
    <property type="entry name" value="Ni_insertion"/>
</dbReference>
<dbReference type="PANTHER" id="PTHR36566:SF1">
    <property type="entry name" value="PYRIDINIUM-3,5-BISTHIOCARBOXYLIC ACID MONONUCLEOTIDE NICKEL INSERTION PROTEIN"/>
    <property type="match status" value="1"/>
</dbReference>
<reference evidence="3" key="2">
    <citation type="submission" date="2021-04" db="EMBL/GenBank/DDBJ databases">
        <authorList>
            <person name="Gilroy R."/>
        </authorList>
    </citation>
    <scope>NUCLEOTIDE SEQUENCE</scope>
    <source>
        <strain evidence="3">ChiBcec1-1630</strain>
    </source>
</reference>